<proteinExistence type="predicted"/>
<dbReference type="EMBL" id="MT141529">
    <property type="protein sequence ID" value="QJA64935.1"/>
    <property type="molecule type" value="Genomic_DNA"/>
</dbReference>
<gene>
    <name evidence="3" type="ORF">MM415A00259_0032</name>
    <name evidence="2" type="ORF">MM415B00452_0036</name>
</gene>
<protein>
    <submittedName>
        <fullName evidence="3">Uncharacterized protein</fullName>
    </submittedName>
</protein>
<feature type="compositionally biased region" description="Basic and acidic residues" evidence="1">
    <location>
        <begin position="203"/>
        <end position="222"/>
    </location>
</feature>
<feature type="region of interest" description="Disordered" evidence="1">
    <location>
        <begin position="122"/>
        <end position="145"/>
    </location>
</feature>
<evidence type="ECO:0000313" key="3">
    <source>
        <dbReference type="EMBL" id="QJA83707.1"/>
    </source>
</evidence>
<name>A0A6M3KNU1_9ZZZZ</name>
<reference evidence="3" key="1">
    <citation type="submission" date="2020-03" db="EMBL/GenBank/DDBJ databases">
        <title>The deep terrestrial virosphere.</title>
        <authorList>
            <person name="Holmfeldt K."/>
            <person name="Nilsson E."/>
            <person name="Simone D."/>
            <person name="Lopez-Fernandez M."/>
            <person name="Wu X."/>
            <person name="de Brujin I."/>
            <person name="Lundin D."/>
            <person name="Andersson A."/>
            <person name="Bertilsson S."/>
            <person name="Dopson M."/>
        </authorList>
    </citation>
    <scope>NUCLEOTIDE SEQUENCE</scope>
    <source>
        <strain evidence="3">MM415A00259</strain>
        <strain evidence="2">MM415B00452</strain>
    </source>
</reference>
<organism evidence="3">
    <name type="scientific">viral metagenome</name>
    <dbReference type="NCBI Taxonomy" id="1070528"/>
    <lineage>
        <taxon>unclassified sequences</taxon>
        <taxon>metagenomes</taxon>
        <taxon>organismal metagenomes</taxon>
    </lineage>
</organism>
<feature type="compositionally biased region" description="Basic and acidic residues" evidence="1">
    <location>
        <begin position="129"/>
        <end position="145"/>
    </location>
</feature>
<evidence type="ECO:0000256" key="1">
    <source>
        <dbReference type="SAM" id="MobiDB-lite"/>
    </source>
</evidence>
<dbReference type="AlphaFoldDB" id="A0A6M3KNU1"/>
<sequence>MPRGRMLDKRISESKKLVLVDDKSRVIYFMLLPHLDKNGCFKALPGLIKWTAMPNIEYSEKQIEASLKQLDKAKLLVLYKVNDDMYLHYVKFRDFQTNDISREGKSDIPLPNNELLKTYSGVNQEEVATQDKDKDKEEDKGEDKRVVFKKPTAEQITDYTNEKLIHIDVEAFLDYYESNGWKVGRNSMKDWQATVRRWAKNSKPKDNMTKAQRETMKSLEDL</sequence>
<feature type="region of interest" description="Disordered" evidence="1">
    <location>
        <begin position="201"/>
        <end position="222"/>
    </location>
</feature>
<evidence type="ECO:0000313" key="2">
    <source>
        <dbReference type="EMBL" id="QJA64935.1"/>
    </source>
</evidence>
<accession>A0A6M3KNU1</accession>
<dbReference type="EMBL" id="MT142516">
    <property type="protein sequence ID" value="QJA83707.1"/>
    <property type="molecule type" value="Genomic_DNA"/>
</dbReference>